<dbReference type="Pfam" id="PF00685">
    <property type="entry name" value="Sulfotransfer_1"/>
    <property type="match status" value="1"/>
</dbReference>
<name>A0A6J6R1I6_9ZZZZ</name>
<dbReference type="InterPro" id="IPR000863">
    <property type="entry name" value="Sulfotransferase_dom"/>
</dbReference>
<sequence length="261" mass="29856">MKLRGITERARQIRARHKPPKCPDGWSTGAPDFVGLGVQRAGTTWWNHLIGSHFDAHAQPFKELHFLRQYWNKSFMADDHEKYAQYFPRPAHKITGEFSPGYLSCFWIPPLLSTAVPKAKFVILLRNPVSRYQSGLELQNETARSNAQSANRAFRLGCYAIQLENLFACVERSQVLVLQFEKCLADTGGELARTYKFLGLDPSFIPPDISTPRNSDRGKKMELRRETRSALVKAYESDVRRTSELIADLDLELWSDFAHLV</sequence>
<evidence type="ECO:0000256" key="1">
    <source>
        <dbReference type="ARBA" id="ARBA00022679"/>
    </source>
</evidence>
<dbReference type="EMBL" id="CAFBOF010000041">
    <property type="protein sequence ID" value="CAB4985101.1"/>
    <property type="molecule type" value="Genomic_DNA"/>
</dbReference>
<evidence type="ECO:0000313" key="4">
    <source>
        <dbReference type="EMBL" id="CAB4715115.1"/>
    </source>
</evidence>
<evidence type="ECO:0000259" key="3">
    <source>
        <dbReference type="Pfam" id="PF00685"/>
    </source>
</evidence>
<dbReference type="PANTHER" id="PTHR10605:SF56">
    <property type="entry name" value="BIFUNCTIONAL HEPARAN SULFATE N-DEACETYLASE_N-SULFOTRANSFERASE"/>
    <property type="match status" value="1"/>
</dbReference>
<gene>
    <name evidence="4" type="ORF">UFOPK2683_00227</name>
    <name evidence="5" type="ORF">UFOPK3605_00544</name>
    <name evidence="6" type="ORF">UFOPK3897_01364</name>
    <name evidence="7" type="ORF">UFOPK4121_00710</name>
</gene>
<accession>A0A6J6R1I6</accession>
<dbReference type="SUPFAM" id="SSF52540">
    <property type="entry name" value="P-loop containing nucleoside triphosphate hydrolases"/>
    <property type="match status" value="1"/>
</dbReference>
<dbReference type="EMBL" id="CAFBPQ010000016">
    <property type="protein sequence ID" value="CAB5021821.1"/>
    <property type="molecule type" value="Genomic_DNA"/>
</dbReference>
<dbReference type="AlphaFoldDB" id="A0A6J6R1I6"/>
<organism evidence="4">
    <name type="scientific">freshwater metagenome</name>
    <dbReference type="NCBI Taxonomy" id="449393"/>
    <lineage>
        <taxon>unclassified sequences</taxon>
        <taxon>metagenomes</taxon>
        <taxon>ecological metagenomes</taxon>
    </lineage>
</organism>
<dbReference type="Gene3D" id="3.40.50.300">
    <property type="entry name" value="P-loop containing nucleotide triphosphate hydrolases"/>
    <property type="match status" value="1"/>
</dbReference>
<dbReference type="PANTHER" id="PTHR10605">
    <property type="entry name" value="HEPARAN SULFATE SULFOTRANSFERASE"/>
    <property type="match status" value="1"/>
</dbReference>
<keyword evidence="1" id="KW-0808">Transferase</keyword>
<dbReference type="EMBL" id="CAEZYK010000007">
    <property type="protein sequence ID" value="CAB4715115.1"/>
    <property type="molecule type" value="Genomic_DNA"/>
</dbReference>
<keyword evidence="2" id="KW-0325">Glycoprotein</keyword>
<evidence type="ECO:0000313" key="7">
    <source>
        <dbReference type="EMBL" id="CAB5021821.1"/>
    </source>
</evidence>
<dbReference type="InterPro" id="IPR027417">
    <property type="entry name" value="P-loop_NTPase"/>
</dbReference>
<dbReference type="InterPro" id="IPR037359">
    <property type="entry name" value="NST/OST"/>
</dbReference>
<dbReference type="GO" id="GO:0008146">
    <property type="term" value="F:sulfotransferase activity"/>
    <property type="evidence" value="ECO:0007669"/>
    <property type="project" value="InterPro"/>
</dbReference>
<evidence type="ECO:0000256" key="2">
    <source>
        <dbReference type="ARBA" id="ARBA00023180"/>
    </source>
</evidence>
<evidence type="ECO:0000313" key="5">
    <source>
        <dbReference type="EMBL" id="CAB4902176.1"/>
    </source>
</evidence>
<dbReference type="EMBL" id="CAFBMM010000017">
    <property type="protein sequence ID" value="CAB4902176.1"/>
    <property type="molecule type" value="Genomic_DNA"/>
</dbReference>
<protein>
    <submittedName>
        <fullName evidence="4">Unannotated protein</fullName>
    </submittedName>
</protein>
<reference evidence="4" key="1">
    <citation type="submission" date="2020-05" db="EMBL/GenBank/DDBJ databases">
        <authorList>
            <person name="Chiriac C."/>
            <person name="Salcher M."/>
            <person name="Ghai R."/>
            <person name="Kavagutti S V."/>
        </authorList>
    </citation>
    <scope>NUCLEOTIDE SEQUENCE</scope>
</reference>
<proteinExistence type="predicted"/>
<feature type="domain" description="Sulfotransferase" evidence="3">
    <location>
        <begin position="32"/>
        <end position="201"/>
    </location>
</feature>
<evidence type="ECO:0000313" key="6">
    <source>
        <dbReference type="EMBL" id="CAB4985101.1"/>
    </source>
</evidence>